<organism evidence="2 3">
    <name type="scientific">Stylosanthes scabra</name>
    <dbReference type="NCBI Taxonomy" id="79078"/>
    <lineage>
        <taxon>Eukaryota</taxon>
        <taxon>Viridiplantae</taxon>
        <taxon>Streptophyta</taxon>
        <taxon>Embryophyta</taxon>
        <taxon>Tracheophyta</taxon>
        <taxon>Spermatophyta</taxon>
        <taxon>Magnoliopsida</taxon>
        <taxon>eudicotyledons</taxon>
        <taxon>Gunneridae</taxon>
        <taxon>Pentapetalae</taxon>
        <taxon>rosids</taxon>
        <taxon>fabids</taxon>
        <taxon>Fabales</taxon>
        <taxon>Fabaceae</taxon>
        <taxon>Papilionoideae</taxon>
        <taxon>50 kb inversion clade</taxon>
        <taxon>dalbergioids sensu lato</taxon>
        <taxon>Dalbergieae</taxon>
        <taxon>Pterocarpus clade</taxon>
        <taxon>Stylosanthes</taxon>
    </lineage>
</organism>
<name>A0ABU6WA63_9FABA</name>
<evidence type="ECO:0000256" key="1">
    <source>
        <dbReference type="SAM" id="MobiDB-lite"/>
    </source>
</evidence>
<sequence length="193" mass="21433">MESVLLSLGRNHDALPGYGSLLRTDVPDEGSTILTGNVLRYFGKSSIPCHCVYGLLIEEKIDVLPAPLIYVLPGFRHNAWIAYDLPGVVLHYSVGACVPILVSYDSVENHCIRVLELLLFHERWVGEVMLQGLVIEMECLVAVYPGAEFEVEIMEVVGHHLPDHGVQGSHNVNKSSPQTAPNVRSSWTYRTQE</sequence>
<reference evidence="2 3" key="1">
    <citation type="journal article" date="2023" name="Plants (Basel)">
        <title>Bridging the Gap: Combining Genomics and Transcriptomics Approaches to Understand Stylosanthes scabra, an Orphan Legume from the Brazilian Caatinga.</title>
        <authorList>
            <person name="Ferreira-Neto J.R.C."/>
            <person name="da Silva M.D."/>
            <person name="Binneck E."/>
            <person name="de Melo N.F."/>
            <person name="da Silva R.H."/>
            <person name="de Melo A.L.T.M."/>
            <person name="Pandolfi V."/>
            <person name="Bustamante F.O."/>
            <person name="Brasileiro-Vidal A.C."/>
            <person name="Benko-Iseppon A.M."/>
        </authorList>
    </citation>
    <scope>NUCLEOTIDE SEQUENCE [LARGE SCALE GENOMIC DNA]</scope>
    <source>
        <tissue evidence="2">Leaves</tissue>
    </source>
</reference>
<dbReference type="Proteomes" id="UP001341840">
    <property type="component" value="Unassembled WGS sequence"/>
</dbReference>
<feature type="region of interest" description="Disordered" evidence="1">
    <location>
        <begin position="167"/>
        <end position="193"/>
    </location>
</feature>
<evidence type="ECO:0000313" key="2">
    <source>
        <dbReference type="EMBL" id="MED6182821.1"/>
    </source>
</evidence>
<protein>
    <submittedName>
        <fullName evidence="2">Uncharacterized protein</fullName>
    </submittedName>
</protein>
<comment type="caution">
    <text evidence="2">The sequence shown here is derived from an EMBL/GenBank/DDBJ whole genome shotgun (WGS) entry which is preliminary data.</text>
</comment>
<keyword evidence="3" id="KW-1185">Reference proteome</keyword>
<feature type="compositionally biased region" description="Polar residues" evidence="1">
    <location>
        <begin position="168"/>
        <end position="193"/>
    </location>
</feature>
<proteinExistence type="predicted"/>
<evidence type="ECO:0000313" key="3">
    <source>
        <dbReference type="Proteomes" id="UP001341840"/>
    </source>
</evidence>
<dbReference type="EMBL" id="JASCZI010181385">
    <property type="protein sequence ID" value="MED6182821.1"/>
    <property type="molecule type" value="Genomic_DNA"/>
</dbReference>
<accession>A0ABU6WA63</accession>
<gene>
    <name evidence="2" type="ORF">PIB30_032387</name>
</gene>